<dbReference type="EMBL" id="BMED01000002">
    <property type="protein sequence ID" value="GGC73615.1"/>
    <property type="molecule type" value="Genomic_DNA"/>
</dbReference>
<keyword evidence="4 5" id="KW-0408">Iron</keyword>
<dbReference type="RefSeq" id="WP_188566009.1">
    <property type="nucleotide sequence ID" value="NZ_BMED01000002.1"/>
</dbReference>
<feature type="binding site" evidence="5">
    <location>
        <position position="254"/>
    </location>
    <ligand>
        <name>Fe cation</name>
        <dbReference type="ChEBI" id="CHEBI:24875"/>
        <note>catalytic</note>
    </ligand>
</feature>
<evidence type="ECO:0000256" key="3">
    <source>
        <dbReference type="ARBA" id="ARBA00023002"/>
    </source>
</evidence>
<protein>
    <recommendedName>
        <fullName evidence="9">Dioxygenase</fullName>
    </recommendedName>
</protein>
<dbReference type="GO" id="GO:0010436">
    <property type="term" value="F:carotenoid dioxygenase activity"/>
    <property type="evidence" value="ECO:0007669"/>
    <property type="project" value="TreeGrafter"/>
</dbReference>
<dbReference type="InterPro" id="IPR004294">
    <property type="entry name" value="Carotenoid_Oase"/>
</dbReference>
<evidence type="ECO:0008006" key="9">
    <source>
        <dbReference type="Google" id="ProtNLM"/>
    </source>
</evidence>
<reference evidence="7" key="2">
    <citation type="submission" date="2020-09" db="EMBL/GenBank/DDBJ databases">
        <authorList>
            <person name="Sun Q."/>
            <person name="Zhou Y."/>
        </authorList>
    </citation>
    <scope>NUCLEOTIDE SEQUENCE</scope>
    <source>
        <strain evidence="7">CGMCC 1.10998</strain>
    </source>
</reference>
<feature type="binding site" evidence="5">
    <location>
        <position position="500"/>
    </location>
    <ligand>
        <name>Fe cation</name>
        <dbReference type="ChEBI" id="CHEBI:24875"/>
        <note>catalytic</note>
    </ligand>
</feature>
<proteinExistence type="inferred from homology"/>
<dbReference type="Proteomes" id="UP000637423">
    <property type="component" value="Unassembled WGS sequence"/>
</dbReference>
<dbReference type="GO" id="GO:0046872">
    <property type="term" value="F:metal ion binding"/>
    <property type="evidence" value="ECO:0007669"/>
    <property type="project" value="UniProtKB-KW"/>
</dbReference>
<evidence type="ECO:0000256" key="5">
    <source>
        <dbReference type="PIRSR" id="PIRSR604294-1"/>
    </source>
</evidence>
<organism evidence="7 8">
    <name type="scientific">Undibacterium terreum</name>
    <dbReference type="NCBI Taxonomy" id="1224302"/>
    <lineage>
        <taxon>Bacteria</taxon>
        <taxon>Pseudomonadati</taxon>
        <taxon>Pseudomonadota</taxon>
        <taxon>Betaproteobacteria</taxon>
        <taxon>Burkholderiales</taxon>
        <taxon>Oxalobacteraceae</taxon>
        <taxon>Undibacterium</taxon>
    </lineage>
</organism>
<accession>A0A916XHD4</accession>
<evidence type="ECO:0000256" key="2">
    <source>
        <dbReference type="ARBA" id="ARBA00022723"/>
    </source>
</evidence>
<dbReference type="AlphaFoldDB" id="A0A916XHD4"/>
<feature type="binding site" evidence="5">
    <location>
        <position position="207"/>
    </location>
    <ligand>
        <name>Fe cation</name>
        <dbReference type="ChEBI" id="CHEBI:24875"/>
        <note>catalytic</note>
    </ligand>
</feature>
<feature type="chain" id="PRO_5037610792" description="Dioxygenase" evidence="6">
    <location>
        <begin position="26"/>
        <end position="506"/>
    </location>
</feature>
<evidence type="ECO:0000256" key="6">
    <source>
        <dbReference type="SAM" id="SignalP"/>
    </source>
</evidence>
<comment type="similarity">
    <text evidence="1">Belongs to the carotenoid oxygenase family.</text>
</comment>
<keyword evidence="2 5" id="KW-0479">Metal-binding</keyword>
<dbReference type="PANTHER" id="PTHR10543:SF89">
    <property type="entry name" value="CAROTENOID 9,10(9',10')-CLEAVAGE DIOXYGENASE 1"/>
    <property type="match status" value="1"/>
</dbReference>
<keyword evidence="6" id="KW-0732">Signal</keyword>
<feature type="signal peptide" evidence="6">
    <location>
        <begin position="1"/>
        <end position="25"/>
    </location>
</feature>
<evidence type="ECO:0000256" key="1">
    <source>
        <dbReference type="ARBA" id="ARBA00006787"/>
    </source>
</evidence>
<sequence length="506" mass="55360">MQRRNFLKLVGAGALTPLLSQFASAAEILAGSAADTWAANFAAAGAASPWPLAYRSINKDLAADASVTGRFPAAVQGVLYRNGPAVHELGGQRYHHWFDGDGMMQRFAITDNKVRHTGKIIRTEKYAVEAAAGKRLYSSFGTSIPGARAPSSPDSLNVANISVLSLNGELLALWEGGSAYRMDPDSLQTRGPKIWRDDLAALPFSAHPRVDPDGTVWNFGISMLDNVMVLYQIGVDGKLRKADAISIPQISMVHDFAVTDKHLVFLLPPLLFDRDKFSSGTSYLDAHAWKPELGMRVLVVDKNDWSKRQWMQLPAGFLFHVGNAWEDAQGTIRMDYIHTEDPSILFKDTREVMRGQFSRSAVHQIAQVSIDTKRGKASQQFIAIDAEFPRIDPRLTGYRHQHIYHATETWADHPGFSAIARTNLESGKTDKYSYGTATIAEEHIFVPEPGSAAGAAGWILGTSLDLDKKLTRLSCFASDRLADGPVAQASLPYALPIGLHGTFAKA</sequence>
<keyword evidence="8" id="KW-1185">Reference proteome</keyword>
<comment type="cofactor">
    <cofactor evidence="5">
        <name>Fe(2+)</name>
        <dbReference type="ChEBI" id="CHEBI:29033"/>
    </cofactor>
    <text evidence="5">Binds 1 Fe(2+) ion per subunit.</text>
</comment>
<comment type="caution">
    <text evidence="7">The sequence shown here is derived from an EMBL/GenBank/DDBJ whole genome shotgun (WGS) entry which is preliminary data.</text>
</comment>
<evidence type="ECO:0000313" key="8">
    <source>
        <dbReference type="Proteomes" id="UP000637423"/>
    </source>
</evidence>
<feature type="binding site" evidence="5">
    <location>
        <position position="320"/>
    </location>
    <ligand>
        <name>Fe cation</name>
        <dbReference type="ChEBI" id="CHEBI:24875"/>
        <note>catalytic</note>
    </ligand>
</feature>
<evidence type="ECO:0000313" key="7">
    <source>
        <dbReference type="EMBL" id="GGC73615.1"/>
    </source>
</evidence>
<evidence type="ECO:0000256" key="4">
    <source>
        <dbReference type="ARBA" id="ARBA00023004"/>
    </source>
</evidence>
<name>A0A916XHD4_9BURK</name>
<dbReference type="PANTHER" id="PTHR10543">
    <property type="entry name" value="BETA-CAROTENE DIOXYGENASE"/>
    <property type="match status" value="1"/>
</dbReference>
<dbReference type="GO" id="GO:0016121">
    <property type="term" value="P:carotene catabolic process"/>
    <property type="evidence" value="ECO:0007669"/>
    <property type="project" value="TreeGrafter"/>
</dbReference>
<gene>
    <name evidence="7" type="ORF">GCM10011396_21010</name>
</gene>
<keyword evidence="3" id="KW-0560">Oxidoreductase</keyword>
<reference evidence="7" key="1">
    <citation type="journal article" date="2014" name="Int. J. Syst. Evol. Microbiol.">
        <title>Complete genome sequence of Corynebacterium casei LMG S-19264T (=DSM 44701T), isolated from a smear-ripened cheese.</title>
        <authorList>
            <consortium name="US DOE Joint Genome Institute (JGI-PGF)"/>
            <person name="Walter F."/>
            <person name="Albersmeier A."/>
            <person name="Kalinowski J."/>
            <person name="Ruckert C."/>
        </authorList>
    </citation>
    <scope>NUCLEOTIDE SEQUENCE</scope>
    <source>
        <strain evidence="7">CGMCC 1.10998</strain>
    </source>
</reference>
<dbReference type="Pfam" id="PF03055">
    <property type="entry name" value="RPE65"/>
    <property type="match status" value="1"/>
</dbReference>